<keyword evidence="3" id="KW-1185">Reference proteome</keyword>
<dbReference type="Proteomes" id="UP000059188">
    <property type="component" value="Unassembled WGS sequence"/>
</dbReference>
<evidence type="ECO:0000313" key="2">
    <source>
        <dbReference type="EMBL" id="CEL57093.1"/>
    </source>
</evidence>
<dbReference type="OrthoDB" id="2576233at2759"/>
<dbReference type="InterPro" id="IPR041078">
    <property type="entry name" value="Plavaka"/>
</dbReference>
<organism evidence="2 3">
    <name type="scientific">Thanatephorus cucumeris (strain AG1-IB / isolate 7/3/14)</name>
    <name type="common">Lettuce bottom rot fungus</name>
    <name type="synonym">Rhizoctonia solani</name>
    <dbReference type="NCBI Taxonomy" id="1108050"/>
    <lineage>
        <taxon>Eukaryota</taxon>
        <taxon>Fungi</taxon>
        <taxon>Dikarya</taxon>
        <taxon>Basidiomycota</taxon>
        <taxon>Agaricomycotina</taxon>
        <taxon>Agaricomycetes</taxon>
        <taxon>Cantharellales</taxon>
        <taxon>Ceratobasidiaceae</taxon>
        <taxon>Rhizoctonia</taxon>
        <taxon>Rhizoctonia solani AG-1</taxon>
    </lineage>
</organism>
<feature type="region of interest" description="Disordered" evidence="1">
    <location>
        <begin position="793"/>
        <end position="817"/>
    </location>
</feature>
<name>A0A0B7FLM2_THACB</name>
<dbReference type="Pfam" id="PF18759">
    <property type="entry name" value="Plavaka"/>
    <property type="match status" value="1"/>
</dbReference>
<dbReference type="EMBL" id="LN679374">
    <property type="protein sequence ID" value="CEL57093.1"/>
    <property type="molecule type" value="Genomic_DNA"/>
</dbReference>
<sequence>MVLRDIISVTREFLADASFKDHIQYKPCRIYTSANKTERVYGEMYSSDWYWKQMEKLAQKGNQNATLLGLIVATDQTTVSMICGGQKVYPVYVSFGNLDKAWRRKPSKHGMYLLGYLPIDSFKDIAEDENRRRLKAELVHRAMEKMFEPLRKASEEGVEMWCPDGRLRRIFPRIAAYTADWPEQNLQGCTSEGSCPVCKTSHLERGSLDEESELRKREETLDALRKYMLHQNIAHLKPLGLKPVWPWWGDIPELNLSTCFTPDLLHQAYQGVFKSHIVKWMKHIIGADVLDERLSAMPQAEGLMHFAKGITLVGQWTGRQSKQLLAQFLPAVIGGLNPPELGEMVRVLVDFIYRSHASSLTEWDLRAMEDDLKTFHQLKELLVVKGFYTSESRFNQIPKLHMLRHWVFSIRELGTPDGYNTEAPEHLHIKYAKVPWRASNKVRPLEQMVIYIQRQDAIRMHRRYLEQYLGIDQGEGESPDASEYDEGRVKLRLFEALNGHAFGAESRLCHNAMSLAGEAICVQDDEDGSDEEIFEHVVYPRPLQHMAKQATKEKQTFRDLIDKHKASNVIPDVRDFLARRLGVPKHNTILSPNNYVNIWHKIYLFHPPPSFAPFDPVRRDVVRARAPEVGPSGRIRQTGVWDVALYLEKPDYLHPFTNTREKHGINRYRAGRVRALFTLPAHLHSYYAGQLAYLELFEPFDASLSPFTKLYSTRPDYDSEGTRQTLVIPVTDIVFAAHLVPKFHTIENQVELNRYVDLLDIRGNFWLNHYYNHHFYQYIQYWRRRRPRLQDRLLSNVRRSQHPRPPGGERTRRVDRT</sequence>
<feature type="compositionally biased region" description="Basic and acidic residues" evidence="1">
    <location>
        <begin position="807"/>
        <end position="817"/>
    </location>
</feature>
<evidence type="ECO:0000256" key="1">
    <source>
        <dbReference type="SAM" id="MobiDB-lite"/>
    </source>
</evidence>
<protein>
    <submittedName>
        <fullName evidence="2">Uncharacterized protein</fullName>
    </submittedName>
</protein>
<gene>
    <name evidence="2" type="ORF">RSOLAG1IB_12069</name>
</gene>
<dbReference type="STRING" id="1108050.A0A0B7FLM2"/>
<evidence type="ECO:0000313" key="3">
    <source>
        <dbReference type="Proteomes" id="UP000059188"/>
    </source>
</evidence>
<accession>A0A0B7FLM2</accession>
<reference evidence="2 3" key="1">
    <citation type="submission" date="2014-11" db="EMBL/GenBank/DDBJ databases">
        <authorList>
            <person name="Wibberg Daniel"/>
        </authorList>
    </citation>
    <scope>NUCLEOTIDE SEQUENCE [LARGE SCALE GENOMIC DNA]</scope>
    <source>
        <strain evidence="2">Rhizoctonia solani AG1-IB 7/3/14</strain>
    </source>
</reference>
<dbReference type="AlphaFoldDB" id="A0A0B7FLM2"/>
<proteinExistence type="predicted"/>